<organism evidence="2 3">
    <name type="scientific">Cloacibacterium normanense</name>
    <dbReference type="NCBI Taxonomy" id="237258"/>
    <lineage>
        <taxon>Bacteria</taxon>
        <taxon>Pseudomonadati</taxon>
        <taxon>Bacteroidota</taxon>
        <taxon>Flavobacteriia</taxon>
        <taxon>Flavobacteriales</taxon>
        <taxon>Weeksellaceae</taxon>
    </lineage>
</organism>
<evidence type="ECO:0000256" key="1">
    <source>
        <dbReference type="SAM" id="Phobius"/>
    </source>
</evidence>
<reference evidence="2 3" key="1">
    <citation type="submission" date="2016-09" db="EMBL/GenBank/DDBJ databases">
        <authorList>
            <person name="Capua I."/>
            <person name="De Benedictis P."/>
            <person name="Joannis T."/>
            <person name="Lombin L.H."/>
            <person name="Cattoli G."/>
        </authorList>
    </citation>
    <scope>NUCLEOTIDE SEQUENCE [LARGE SCALE GENOMIC DNA]</scope>
    <source>
        <strain evidence="2 3">NRS-1</strain>
    </source>
</reference>
<sequence>MESLVLQYVIIFAALLAASYSIYNIIKKTFSPKKFDSKRTHCDKDCGCS</sequence>
<gene>
    <name evidence="2" type="ORF">BHF72_0451</name>
</gene>
<name>A0A1E5UCV1_9FLAO</name>
<keyword evidence="1" id="KW-0472">Membrane</keyword>
<dbReference type="Proteomes" id="UP000095601">
    <property type="component" value="Unassembled WGS sequence"/>
</dbReference>
<keyword evidence="3" id="KW-1185">Reference proteome</keyword>
<dbReference type="AlphaFoldDB" id="A0A1E5UCV1"/>
<protein>
    <recommendedName>
        <fullName evidence="4">FeoB-associated Cys-rich membrane protein</fullName>
    </recommendedName>
</protein>
<dbReference type="PATRIC" id="fig|237258.4.peg.633"/>
<feature type="transmembrane region" description="Helical" evidence="1">
    <location>
        <begin position="6"/>
        <end position="26"/>
    </location>
</feature>
<dbReference type="EMBL" id="MKGI01000076">
    <property type="protein sequence ID" value="OEL10628.1"/>
    <property type="molecule type" value="Genomic_DNA"/>
</dbReference>
<accession>A0A1E5UCV1</accession>
<evidence type="ECO:0000313" key="2">
    <source>
        <dbReference type="EMBL" id="OEL10628.1"/>
    </source>
</evidence>
<comment type="caution">
    <text evidence="2">The sequence shown here is derived from an EMBL/GenBank/DDBJ whole genome shotgun (WGS) entry which is preliminary data.</text>
</comment>
<keyword evidence="1" id="KW-0812">Transmembrane</keyword>
<proteinExistence type="predicted"/>
<evidence type="ECO:0000313" key="3">
    <source>
        <dbReference type="Proteomes" id="UP000095601"/>
    </source>
</evidence>
<keyword evidence="1" id="KW-1133">Transmembrane helix</keyword>
<evidence type="ECO:0008006" key="4">
    <source>
        <dbReference type="Google" id="ProtNLM"/>
    </source>
</evidence>